<reference evidence="22" key="1">
    <citation type="submission" date="2014-09" db="EMBL/GenBank/DDBJ databases">
        <authorList>
            <person name="Magalhaes I.L.F."/>
            <person name="Oliveira U."/>
            <person name="Santos F.R."/>
            <person name="Vidigal T.H.D.A."/>
            <person name="Brescovit A.D."/>
            <person name="Santos A.J."/>
        </authorList>
    </citation>
    <scope>NUCLEOTIDE SEQUENCE</scope>
    <source>
        <tissue evidence="22">Shoot tissue taken approximately 20 cm above the soil surface</tissue>
    </source>
</reference>
<evidence type="ECO:0000256" key="17">
    <source>
        <dbReference type="ARBA" id="ARBA00047899"/>
    </source>
</evidence>
<protein>
    <recommendedName>
        <fullName evidence="3">non-specific serine/threonine protein kinase</fullName>
        <ecNumber evidence="3">2.7.11.1</ecNumber>
    </recommendedName>
</protein>
<dbReference type="SUPFAM" id="SSF56112">
    <property type="entry name" value="Protein kinase-like (PK-like)"/>
    <property type="match status" value="1"/>
</dbReference>
<keyword evidence="13 20" id="KW-1133">Transmembrane helix</keyword>
<reference evidence="22" key="2">
    <citation type="journal article" date="2015" name="Data Brief">
        <title>Shoot transcriptome of the giant reed, Arundo donax.</title>
        <authorList>
            <person name="Barrero R.A."/>
            <person name="Guerrero F.D."/>
            <person name="Moolhuijzen P."/>
            <person name="Goolsby J.A."/>
            <person name="Tidwell J."/>
            <person name="Bellgard S.E."/>
            <person name="Bellgard M.I."/>
        </authorList>
    </citation>
    <scope>NUCLEOTIDE SEQUENCE</scope>
    <source>
        <tissue evidence="22">Shoot tissue taken approximately 20 cm above the soil surface</tissue>
    </source>
</reference>
<evidence type="ECO:0000256" key="16">
    <source>
        <dbReference type="ARBA" id="ARBA00023180"/>
    </source>
</evidence>
<dbReference type="InterPro" id="IPR001611">
    <property type="entry name" value="Leu-rich_rpt"/>
</dbReference>
<dbReference type="FunFam" id="3.80.10.10:FF:000111">
    <property type="entry name" value="LRR receptor-like serine/threonine-protein kinase ERECTA"/>
    <property type="match status" value="1"/>
</dbReference>
<dbReference type="PANTHER" id="PTHR48005">
    <property type="entry name" value="LEUCINE RICH REPEAT KINASE 2"/>
    <property type="match status" value="1"/>
</dbReference>
<feature type="transmembrane region" description="Helical" evidence="20">
    <location>
        <begin position="174"/>
        <end position="196"/>
    </location>
</feature>
<dbReference type="InterPro" id="IPR000719">
    <property type="entry name" value="Prot_kinase_dom"/>
</dbReference>
<evidence type="ECO:0000256" key="5">
    <source>
        <dbReference type="ARBA" id="ARBA00022614"/>
    </source>
</evidence>
<keyword evidence="7" id="KW-0808">Transferase</keyword>
<dbReference type="PROSITE" id="PS00108">
    <property type="entry name" value="PROTEIN_KINASE_ST"/>
    <property type="match status" value="1"/>
</dbReference>
<evidence type="ECO:0000259" key="21">
    <source>
        <dbReference type="PROSITE" id="PS50011"/>
    </source>
</evidence>
<organism evidence="22">
    <name type="scientific">Arundo donax</name>
    <name type="common">Giant reed</name>
    <name type="synonym">Donax arundinaceus</name>
    <dbReference type="NCBI Taxonomy" id="35708"/>
    <lineage>
        <taxon>Eukaryota</taxon>
        <taxon>Viridiplantae</taxon>
        <taxon>Streptophyta</taxon>
        <taxon>Embryophyta</taxon>
        <taxon>Tracheophyta</taxon>
        <taxon>Spermatophyta</taxon>
        <taxon>Magnoliopsida</taxon>
        <taxon>Liliopsida</taxon>
        <taxon>Poales</taxon>
        <taxon>Poaceae</taxon>
        <taxon>PACMAD clade</taxon>
        <taxon>Arundinoideae</taxon>
        <taxon>Arundineae</taxon>
        <taxon>Arundo</taxon>
    </lineage>
</organism>
<dbReference type="PROSITE" id="PS00107">
    <property type="entry name" value="PROTEIN_KINASE_ATP"/>
    <property type="match status" value="1"/>
</dbReference>
<evidence type="ECO:0000256" key="12">
    <source>
        <dbReference type="ARBA" id="ARBA00022840"/>
    </source>
</evidence>
<dbReference type="InterPro" id="IPR032675">
    <property type="entry name" value="LRR_dom_sf"/>
</dbReference>
<dbReference type="Pfam" id="PF00069">
    <property type="entry name" value="Pkinase"/>
    <property type="match status" value="1"/>
</dbReference>
<dbReference type="Gene3D" id="3.80.10.10">
    <property type="entry name" value="Ribonuclease Inhibitor"/>
    <property type="match status" value="1"/>
</dbReference>
<dbReference type="GO" id="GO:0009742">
    <property type="term" value="P:brassinosteroid mediated signaling pathway"/>
    <property type="evidence" value="ECO:0007669"/>
    <property type="project" value="UniProtKB-KW"/>
</dbReference>
<keyword evidence="11" id="KW-0418">Kinase</keyword>
<dbReference type="EC" id="2.7.11.1" evidence="3"/>
<dbReference type="InterPro" id="IPR017441">
    <property type="entry name" value="Protein_kinase_ATP_BS"/>
</dbReference>
<dbReference type="InterPro" id="IPR051420">
    <property type="entry name" value="Ser_Thr_Kinases_DiverseReg"/>
</dbReference>
<keyword evidence="16" id="KW-0325">Glycoprotein</keyword>
<evidence type="ECO:0000256" key="11">
    <source>
        <dbReference type="ARBA" id="ARBA00022777"/>
    </source>
</evidence>
<evidence type="ECO:0000256" key="8">
    <source>
        <dbReference type="ARBA" id="ARBA00022692"/>
    </source>
</evidence>
<dbReference type="SUPFAM" id="SSF52058">
    <property type="entry name" value="L domain-like"/>
    <property type="match status" value="1"/>
</dbReference>
<dbReference type="Pfam" id="PF13855">
    <property type="entry name" value="LRR_8"/>
    <property type="match status" value="1"/>
</dbReference>
<dbReference type="EMBL" id="GBRH01203444">
    <property type="protein sequence ID" value="JAD94451.1"/>
    <property type="molecule type" value="Transcribed_RNA"/>
</dbReference>
<feature type="domain" description="Protein kinase" evidence="21">
    <location>
        <begin position="248"/>
        <end position="519"/>
    </location>
</feature>
<dbReference type="AlphaFoldDB" id="A0A0A9E325"/>
<evidence type="ECO:0000256" key="15">
    <source>
        <dbReference type="ARBA" id="ARBA00023170"/>
    </source>
</evidence>
<evidence type="ECO:0000256" key="4">
    <source>
        <dbReference type="ARBA" id="ARBA00022527"/>
    </source>
</evidence>
<dbReference type="InterPro" id="IPR008271">
    <property type="entry name" value="Ser/Thr_kinase_AS"/>
</dbReference>
<accession>A0A0A9E325</accession>
<evidence type="ECO:0000256" key="1">
    <source>
        <dbReference type="ARBA" id="ARBA00004162"/>
    </source>
</evidence>
<keyword evidence="4" id="KW-0723">Serine/threonine-protein kinase</keyword>
<dbReference type="PANTHER" id="PTHR48005:SF62">
    <property type="entry name" value="OS02G0116700 PROTEIN"/>
    <property type="match status" value="1"/>
</dbReference>
<comment type="catalytic activity">
    <reaction evidence="18">
        <text>L-seryl-[protein] + ATP = O-phospho-L-seryl-[protein] + ADP + H(+)</text>
        <dbReference type="Rhea" id="RHEA:17989"/>
        <dbReference type="Rhea" id="RHEA-COMP:9863"/>
        <dbReference type="Rhea" id="RHEA-COMP:11604"/>
        <dbReference type="ChEBI" id="CHEBI:15378"/>
        <dbReference type="ChEBI" id="CHEBI:29999"/>
        <dbReference type="ChEBI" id="CHEBI:30616"/>
        <dbReference type="ChEBI" id="CHEBI:83421"/>
        <dbReference type="ChEBI" id="CHEBI:456216"/>
        <dbReference type="EC" id="2.7.11.1"/>
    </reaction>
</comment>
<sequence length="525" mass="58200">MRSLVSINGSSEQSSTENLPLFIKKNSTGKGLQYNQVSSFPPSLILSNNLLVGPVLSSFGHLVKLHVLDLSWNNFTGPIPDELSNMSSLEVLNLAHNDLNGTIPSSLTKLNFLSKFDVSYNNLAGDIPTGGQFSTFTNEDFAGNSALCLLRNSSCSKETSFVENAYRKKSKGTLVALGLGTAVGVVFVLFCAYVIMSRIVHSRMQEHNPKAVANAEDCSESSKSCLVLLFQNNKELSIEDILKSTNNFDQAYIVGCGGFGLVYKSTLPDGRRVAIKRLSGDYSQIEREFQAEVETLSRAQHENLVLLQGYCKVGNDRLLIYSFMENGSLDYWLHERADSGALLDWRKRLRIAQGAAKGLAYLHMSCDPHILHRDIKSSNILLDENFEAHLADFGLARLICAYETHVTTDVVGTLGYIPPEYGQSPVATYKGDIYSFGIVLLELLTGRRPVDMCRPKGSRDVVSWVLQMKDEDRETEVFHPSIYDKENESQLMRVLEIACLCVTSAPKSRPTSQHLVAWLDDIAED</sequence>
<evidence type="ECO:0000313" key="22">
    <source>
        <dbReference type="EMBL" id="JAD94451.1"/>
    </source>
</evidence>
<keyword evidence="15" id="KW-0675">Receptor</keyword>
<keyword evidence="5" id="KW-0433">Leucine-rich repeat</keyword>
<keyword evidence="8 20" id="KW-0812">Transmembrane</keyword>
<evidence type="ECO:0000256" key="13">
    <source>
        <dbReference type="ARBA" id="ARBA00022989"/>
    </source>
</evidence>
<dbReference type="GO" id="GO:0004674">
    <property type="term" value="F:protein serine/threonine kinase activity"/>
    <property type="evidence" value="ECO:0007669"/>
    <property type="project" value="UniProtKB-KW"/>
</dbReference>
<dbReference type="GO" id="GO:0005524">
    <property type="term" value="F:ATP binding"/>
    <property type="evidence" value="ECO:0007669"/>
    <property type="project" value="UniProtKB-UniRule"/>
</dbReference>
<keyword evidence="14 20" id="KW-0472">Membrane</keyword>
<evidence type="ECO:0000256" key="18">
    <source>
        <dbReference type="ARBA" id="ARBA00048679"/>
    </source>
</evidence>
<keyword evidence="12 19" id="KW-0067">ATP-binding</keyword>
<evidence type="ECO:0000256" key="20">
    <source>
        <dbReference type="SAM" id="Phobius"/>
    </source>
</evidence>
<comment type="similarity">
    <text evidence="2">Belongs to the RLP family.</text>
</comment>
<dbReference type="InterPro" id="IPR011009">
    <property type="entry name" value="Kinase-like_dom_sf"/>
</dbReference>
<dbReference type="SMART" id="SM00220">
    <property type="entry name" value="S_TKc"/>
    <property type="match status" value="1"/>
</dbReference>
<evidence type="ECO:0000256" key="7">
    <source>
        <dbReference type="ARBA" id="ARBA00022679"/>
    </source>
</evidence>
<name>A0A0A9E325_ARUDO</name>
<dbReference type="Gene3D" id="3.30.200.20">
    <property type="entry name" value="Phosphorylase Kinase, domain 1"/>
    <property type="match status" value="1"/>
</dbReference>
<evidence type="ECO:0000256" key="9">
    <source>
        <dbReference type="ARBA" id="ARBA00022737"/>
    </source>
</evidence>
<dbReference type="PROSITE" id="PS50011">
    <property type="entry name" value="PROTEIN_KINASE_DOM"/>
    <property type="match status" value="1"/>
</dbReference>
<feature type="binding site" evidence="19">
    <location>
        <position position="276"/>
    </location>
    <ligand>
        <name>ATP</name>
        <dbReference type="ChEBI" id="CHEBI:30616"/>
    </ligand>
</feature>
<evidence type="ECO:0000256" key="10">
    <source>
        <dbReference type="ARBA" id="ARBA00022741"/>
    </source>
</evidence>
<evidence type="ECO:0000256" key="6">
    <source>
        <dbReference type="ARBA" id="ARBA00022626"/>
    </source>
</evidence>
<keyword evidence="9" id="KW-0677">Repeat</keyword>
<evidence type="ECO:0000256" key="3">
    <source>
        <dbReference type="ARBA" id="ARBA00012513"/>
    </source>
</evidence>
<dbReference type="FunFam" id="1.10.510.10:FF:000309">
    <property type="entry name" value="Leucine-rich repeat receptor-like protein kinase"/>
    <property type="match status" value="1"/>
</dbReference>
<evidence type="ECO:0000256" key="2">
    <source>
        <dbReference type="ARBA" id="ARBA00009592"/>
    </source>
</evidence>
<dbReference type="Gene3D" id="1.10.510.10">
    <property type="entry name" value="Transferase(Phosphotransferase) domain 1"/>
    <property type="match status" value="1"/>
</dbReference>
<evidence type="ECO:0000256" key="14">
    <source>
        <dbReference type="ARBA" id="ARBA00023136"/>
    </source>
</evidence>
<dbReference type="FunFam" id="3.30.200.20:FF:000566">
    <property type="entry name" value="Phytosulfokine receptor 1"/>
    <property type="match status" value="1"/>
</dbReference>
<comment type="subcellular location">
    <subcellularLocation>
        <location evidence="1">Cell membrane</location>
        <topology evidence="1">Single-pass membrane protein</topology>
    </subcellularLocation>
</comment>
<keyword evidence="10 19" id="KW-0547">Nucleotide-binding</keyword>
<evidence type="ECO:0000256" key="19">
    <source>
        <dbReference type="PROSITE-ProRule" id="PRU10141"/>
    </source>
</evidence>
<comment type="catalytic activity">
    <reaction evidence="17">
        <text>L-threonyl-[protein] + ATP = O-phospho-L-threonyl-[protein] + ADP + H(+)</text>
        <dbReference type="Rhea" id="RHEA:46608"/>
        <dbReference type="Rhea" id="RHEA-COMP:11060"/>
        <dbReference type="Rhea" id="RHEA-COMP:11605"/>
        <dbReference type="ChEBI" id="CHEBI:15378"/>
        <dbReference type="ChEBI" id="CHEBI:30013"/>
        <dbReference type="ChEBI" id="CHEBI:30616"/>
        <dbReference type="ChEBI" id="CHEBI:61977"/>
        <dbReference type="ChEBI" id="CHEBI:456216"/>
        <dbReference type="EC" id="2.7.11.1"/>
    </reaction>
</comment>
<keyword evidence="6" id="KW-1070">Brassinosteroid signaling pathway</keyword>
<dbReference type="GO" id="GO:0005886">
    <property type="term" value="C:plasma membrane"/>
    <property type="evidence" value="ECO:0007669"/>
    <property type="project" value="UniProtKB-SubCell"/>
</dbReference>
<proteinExistence type="inferred from homology"/>